<organism evidence="7 8">
    <name type="scientific">Chilo suppressalis</name>
    <name type="common">Asiatic rice borer moth</name>
    <dbReference type="NCBI Taxonomy" id="168631"/>
    <lineage>
        <taxon>Eukaryota</taxon>
        <taxon>Metazoa</taxon>
        <taxon>Ecdysozoa</taxon>
        <taxon>Arthropoda</taxon>
        <taxon>Hexapoda</taxon>
        <taxon>Insecta</taxon>
        <taxon>Pterygota</taxon>
        <taxon>Neoptera</taxon>
        <taxon>Endopterygota</taxon>
        <taxon>Lepidoptera</taxon>
        <taxon>Glossata</taxon>
        <taxon>Ditrysia</taxon>
        <taxon>Pyraloidea</taxon>
        <taxon>Crambidae</taxon>
        <taxon>Crambinae</taxon>
        <taxon>Chilo</taxon>
    </lineage>
</organism>
<evidence type="ECO:0000313" key="8">
    <source>
        <dbReference type="Proteomes" id="UP001153292"/>
    </source>
</evidence>
<feature type="transmembrane region" description="Helical" evidence="5">
    <location>
        <begin position="187"/>
        <end position="208"/>
    </location>
</feature>
<feature type="transmembrane region" description="Helical" evidence="5">
    <location>
        <begin position="253"/>
        <end position="275"/>
    </location>
</feature>
<dbReference type="Gene3D" id="1.20.1250.20">
    <property type="entry name" value="MFS general substrate transporter like domains"/>
    <property type="match status" value="1"/>
</dbReference>
<dbReference type="PROSITE" id="PS00216">
    <property type="entry name" value="SUGAR_TRANSPORT_1"/>
    <property type="match status" value="1"/>
</dbReference>
<feature type="transmembrane region" description="Helical" evidence="5">
    <location>
        <begin position="404"/>
        <end position="423"/>
    </location>
</feature>
<feature type="transmembrane region" description="Helical" evidence="5">
    <location>
        <begin position="343"/>
        <end position="364"/>
    </location>
</feature>
<sequence length="537" mass="59751">MTFKEDGLHLDSILVELGSFGRYQIFNYCFILVPIMFSAVYNGQYIFAAGSLDFRCRVPECEGSYGGSLQPGYWGVWALPERGGRCDRLRPVADSCAVDSFKQNETIACNSWVYESNDTIVGEFDLACQEWKRTLVGTIHSVGLFAALPFASYISDTYGRRTAVVLTAASAGLMGLIRSFSPNYIMYLVFEFLDATLGSGVYSAAFILALEMVGLNRRVLGGNIISCSFAIGQVILALVAWGIPNWRTLTRVLYAPSLLFIFYFFILEESVRWLLSKDKKKEAARIIFKAADINKKKLSPEAVRQLTEEPQENKNKETHKAVTVDQNEKLPSLMKQILKSRIIMSRLCICSFWWITVTFIYYGLSINSVSLAGNSYLNYILTSLVEIPGYCLSVLTLDRFGRKSSIMSAFFVCGASLLSLPFVPSHLTWLQTSLTMLGKLCISMSFSSIYIYTSELFPTAARHRLLGACSMCGRVGSIVAPQTPLLGSYMPSLPYLLFGTMAGTSGLLMLLTPETLRARLPDTVHQAETISRQPEQP</sequence>
<gene>
    <name evidence="7" type="ORF">CHILSU_LOCUS3138</name>
</gene>
<feature type="transmembrane region" description="Helical" evidence="5">
    <location>
        <begin position="25"/>
        <end position="47"/>
    </location>
</feature>
<evidence type="ECO:0000256" key="4">
    <source>
        <dbReference type="ARBA" id="ARBA00023136"/>
    </source>
</evidence>
<feature type="domain" description="Major facilitator superfamily (MFS) profile" evidence="6">
    <location>
        <begin position="88"/>
        <end position="517"/>
    </location>
</feature>
<accession>A0ABN8EA28</accession>
<feature type="transmembrane region" description="Helical" evidence="5">
    <location>
        <begin position="376"/>
        <end position="397"/>
    </location>
</feature>
<dbReference type="InterPro" id="IPR036259">
    <property type="entry name" value="MFS_trans_sf"/>
</dbReference>
<dbReference type="InterPro" id="IPR020846">
    <property type="entry name" value="MFS_dom"/>
</dbReference>
<keyword evidence="3 5" id="KW-1133">Transmembrane helix</keyword>
<name>A0ABN8EA28_CHISP</name>
<dbReference type="SUPFAM" id="SSF103473">
    <property type="entry name" value="MFS general substrate transporter"/>
    <property type="match status" value="1"/>
</dbReference>
<keyword evidence="2 5" id="KW-0812">Transmembrane</keyword>
<proteinExistence type="predicted"/>
<dbReference type="PROSITE" id="PS50850">
    <property type="entry name" value="MFS"/>
    <property type="match status" value="1"/>
</dbReference>
<evidence type="ECO:0000259" key="6">
    <source>
        <dbReference type="PROSITE" id="PS50850"/>
    </source>
</evidence>
<feature type="transmembrane region" description="Helical" evidence="5">
    <location>
        <begin position="220"/>
        <end position="241"/>
    </location>
</feature>
<dbReference type="InterPro" id="IPR011701">
    <property type="entry name" value="MFS"/>
</dbReference>
<dbReference type="PANTHER" id="PTHR24064">
    <property type="entry name" value="SOLUTE CARRIER FAMILY 22 MEMBER"/>
    <property type="match status" value="1"/>
</dbReference>
<evidence type="ECO:0000313" key="7">
    <source>
        <dbReference type="EMBL" id="CAH0675737.1"/>
    </source>
</evidence>
<feature type="transmembrane region" description="Helical" evidence="5">
    <location>
        <begin position="163"/>
        <end position="181"/>
    </location>
</feature>
<evidence type="ECO:0000256" key="5">
    <source>
        <dbReference type="SAM" id="Phobius"/>
    </source>
</evidence>
<feature type="transmembrane region" description="Helical" evidence="5">
    <location>
        <begin position="492"/>
        <end position="511"/>
    </location>
</feature>
<keyword evidence="8" id="KW-1185">Reference proteome</keyword>
<keyword evidence="4 5" id="KW-0472">Membrane</keyword>
<dbReference type="EMBL" id="OU963908">
    <property type="protein sequence ID" value="CAH0675737.1"/>
    <property type="molecule type" value="Genomic_DNA"/>
</dbReference>
<dbReference type="Pfam" id="PF07690">
    <property type="entry name" value="MFS_1"/>
    <property type="match status" value="1"/>
</dbReference>
<reference evidence="7" key="1">
    <citation type="submission" date="2021-12" db="EMBL/GenBank/DDBJ databases">
        <authorList>
            <person name="King R."/>
        </authorList>
    </citation>
    <scope>NUCLEOTIDE SEQUENCE</scope>
</reference>
<protein>
    <recommendedName>
        <fullName evidence="6">Major facilitator superfamily (MFS) profile domain-containing protein</fullName>
    </recommendedName>
</protein>
<dbReference type="CDD" id="cd17317">
    <property type="entry name" value="MFS_SLC22"/>
    <property type="match status" value="1"/>
</dbReference>
<evidence type="ECO:0000256" key="2">
    <source>
        <dbReference type="ARBA" id="ARBA00022692"/>
    </source>
</evidence>
<comment type="subcellular location">
    <subcellularLocation>
        <location evidence="1">Membrane</location>
        <topology evidence="1">Multi-pass membrane protein</topology>
    </subcellularLocation>
</comment>
<evidence type="ECO:0000256" key="1">
    <source>
        <dbReference type="ARBA" id="ARBA00004141"/>
    </source>
</evidence>
<evidence type="ECO:0000256" key="3">
    <source>
        <dbReference type="ARBA" id="ARBA00022989"/>
    </source>
</evidence>
<dbReference type="InterPro" id="IPR005829">
    <property type="entry name" value="Sugar_transporter_CS"/>
</dbReference>
<dbReference type="Proteomes" id="UP001153292">
    <property type="component" value="Chromosome 15"/>
</dbReference>